<keyword evidence="2" id="KW-0813">Transport</keyword>
<dbReference type="GO" id="GO:0005886">
    <property type="term" value="C:plasma membrane"/>
    <property type="evidence" value="ECO:0007669"/>
    <property type="project" value="UniProtKB-SubCell"/>
</dbReference>
<dbReference type="EMBL" id="AM902716">
    <property type="protein sequence ID" value="CAP42948.1"/>
    <property type="molecule type" value="Genomic_DNA"/>
</dbReference>
<feature type="transmembrane region" description="Helical" evidence="7">
    <location>
        <begin position="108"/>
        <end position="126"/>
    </location>
</feature>
<feature type="transmembrane region" description="Helical" evidence="7">
    <location>
        <begin position="417"/>
        <end position="438"/>
    </location>
</feature>
<evidence type="ECO:0000256" key="4">
    <source>
        <dbReference type="ARBA" id="ARBA00022692"/>
    </source>
</evidence>
<dbReference type="Proteomes" id="UP000001225">
    <property type="component" value="Chromosome"/>
</dbReference>
<sequence length="684" mass="73134">MKLPDSNELIFSAKCYAGAIVALYLSYTMGLSRPFWAMTTAYVVSQPWAGAVRSKAVFRLGGTFFGSAAMVYLVPRLSNAPELMILAMVSWVGLCLYIAVLDRTPRSYLFMLAGYTAAMIGFPSVTDPATVFDTALARVEEISLGIVCATLAHSLVLPRGIARPLMARLDATVRDARNWIRETLTRRDPAQHGKERRALAEDITLLRMLSTHVPFDTGNIRWTTGAVRAMQDQMAALTPLVSAVDDRLRALQEGGRELPEPVTQVLNDIAAWIDAGPQAERAQAATLRAELARLAPAIGPGASWRDALLASLLTRLRELVEAYARCLALRHDIHAGLAGAPRHGARTARLAAGPVLHRDHGLALLSALSAALAISVCCIFWIGTAWSNGATAAMMAAIFSCFFAAQDNPVPGIMLFLRYTIYSIPLSALYLLGIMPAIHSFEMLALSILPVALVLGALIPRPAHTGKAMALLFGFLGTLALHDTNTADLVSFIDTMAAQIIGVAMAALIAAIFRTISAEQSARRIQAANWKELAALASASRAPSRSAYTLRMLDRIGLLQPRLALARRSDDQLAADTLKDLRVGNDIAELQRARRILPAAEAAIGPVLGGLAGLFRRRLAGGSGATGLPALLADIDRALARVTAAPGALAARDRAVVALVGIRRALFPQAPDYRPDVLPPAHAS</sequence>
<name>A9IPI0_BORPD</name>
<dbReference type="AlphaFoldDB" id="A9IPI0"/>
<keyword evidence="4 7" id="KW-0812">Transmembrane</keyword>
<feature type="transmembrane region" description="Helical" evidence="7">
    <location>
        <begin position="56"/>
        <end position="77"/>
    </location>
</feature>
<feature type="transmembrane region" description="Helical" evidence="7">
    <location>
        <begin position="20"/>
        <end position="44"/>
    </location>
</feature>
<dbReference type="KEGG" id="bpt:Bpet2606"/>
<accession>A9IPI0</accession>
<feature type="transmembrane region" description="Helical" evidence="7">
    <location>
        <begin position="142"/>
        <end position="162"/>
    </location>
</feature>
<evidence type="ECO:0000313" key="9">
    <source>
        <dbReference type="Proteomes" id="UP000001225"/>
    </source>
</evidence>
<dbReference type="InterPro" id="IPR006726">
    <property type="entry name" value="PHBA_efflux_AaeB/fusaric-R"/>
</dbReference>
<dbReference type="GO" id="GO:0022857">
    <property type="term" value="F:transmembrane transporter activity"/>
    <property type="evidence" value="ECO:0007669"/>
    <property type="project" value="InterPro"/>
</dbReference>
<evidence type="ECO:0000256" key="1">
    <source>
        <dbReference type="ARBA" id="ARBA00004651"/>
    </source>
</evidence>
<gene>
    <name evidence="8" type="ordered locus">Bpet2606</name>
</gene>
<protein>
    <submittedName>
        <fullName evidence="8">Membrane protein</fullName>
    </submittedName>
</protein>
<keyword evidence="3" id="KW-1003">Cell membrane</keyword>
<dbReference type="PANTHER" id="PTHR30509">
    <property type="entry name" value="P-HYDROXYBENZOIC ACID EFFLUX PUMP SUBUNIT-RELATED"/>
    <property type="match status" value="1"/>
</dbReference>
<dbReference type="PANTHER" id="PTHR30509:SF9">
    <property type="entry name" value="MULTIDRUG RESISTANCE PROTEIN MDTO"/>
    <property type="match status" value="1"/>
</dbReference>
<feature type="transmembrane region" description="Helical" evidence="7">
    <location>
        <begin position="496"/>
        <end position="516"/>
    </location>
</feature>
<evidence type="ECO:0000256" key="7">
    <source>
        <dbReference type="SAM" id="Phobius"/>
    </source>
</evidence>
<reference evidence="8 9" key="1">
    <citation type="journal article" date="2008" name="BMC Genomics">
        <title>The missing link: Bordetella petrii is endowed with both the metabolic versatility of environmental bacteria and virulence traits of pathogenic Bordetellae.</title>
        <authorList>
            <person name="Gross R."/>
            <person name="Guzman C.A."/>
            <person name="Sebaihia M."/>
            <person name="Martins Dos Santos V.A."/>
            <person name="Pieper D.H."/>
            <person name="Koebnik R."/>
            <person name="Lechner M."/>
            <person name="Bartels D."/>
            <person name="Buhrmester J."/>
            <person name="Choudhuri J.V."/>
            <person name="Ebensen T."/>
            <person name="Gaigalat L."/>
            <person name="Herrmann S."/>
            <person name="Khachane A.N."/>
            <person name="Larisch C."/>
            <person name="Link S."/>
            <person name="Linke B."/>
            <person name="Meyer F."/>
            <person name="Mormann S."/>
            <person name="Nakunst D."/>
            <person name="Rueckert C."/>
            <person name="Schneiker-Bekel S."/>
            <person name="Schulze K."/>
            <person name="Vorhoelter F.J."/>
            <person name="Yevsa T."/>
            <person name="Engle J.T."/>
            <person name="Goldman W.E."/>
            <person name="Puehler A."/>
            <person name="Goebel U.B."/>
            <person name="Goesmann A."/>
            <person name="Bloecker H."/>
            <person name="Kaiser O."/>
            <person name="Martinez-Arias R."/>
        </authorList>
    </citation>
    <scope>NUCLEOTIDE SEQUENCE [LARGE SCALE GENOMIC DNA]</scope>
    <source>
        <strain evidence="9">ATCC BAA-461 / DSM 12804 / CCUG 43448 / CIP 107267 / Se-1111R</strain>
    </source>
</reference>
<comment type="subcellular location">
    <subcellularLocation>
        <location evidence="1">Cell membrane</location>
        <topology evidence="1">Multi-pass membrane protein</topology>
    </subcellularLocation>
</comment>
<dbReference type="Pfam" id="PF04632">
    <property type="entry name" value="FUSC"/>
    <property type="match status" value="1"/>
</dbReference>
<feature type="transmembrane region" description="Helical" evidence="7">
    <location>
        <begin position="362"/>
        <end position="383"/>
    </location>
</feature>
<evidence type="ECO:0000256" key="3">
    <source>
        <dbReference type="ARBA" id="ARBA00022475"/>
    </source>
</evidence>
<keyword evidence="5 7" id="KW-1133">Transmembrane helix</keyword>
<dbReference type="STRING" id="94624.Bpet2606"/>
<organism evidence="8 9">
    <name type="scientific">Bordetella petrii (strain ATCC BAA-461 / DSM 12804 / CCUG 43448 / CIP 107267 / Se-1111R)</name>
    <dbReference type="NCBI Taxonomy" id="340100"/>
    <lineage>
        <taxon>Bacteria</taxon>
        <taxon>Pseudomonadati</taxon>
        <taxon>Pseudomonadota</taxon>
        <taxon>Betaproteobacteria</taxon>
        <taxon>Burkholderiales</taxon>
        <taxon>Alcaligenaceae</taxon>
        <taxon>Bordetella</taxon>
    </lineage>
</organism>
<proteinExistence type="predicted"/>
<feature type="transmembrane region" description="Helical" evidence="7">
    <location>
        <begin position="83"/>
        <end position="101"/>
    </location>
</feature>
<dbReference type="eggNOG" id="COG1289">
    <property type="taxonomic scope" value="Bacteria"/>
</dbReference>
<evidence type="ECO:0000256" key="5">
    <source>
        <dbReference type="ARBA" id="ARBA00022989"/>
    </source>
</evidence>
<evidence type="ECO:0000313" key="8">
    <source>
        <dbReference type="EMBL" id="CAP42948.1"/>
    </source>
</evidence>
<evidence type="ECO:0000256" key="2">
    <source>
        <dbReference type="ARBA" id="ARBA00022448"/>
    </source>
</evidence>
<keyword evidence="9" id="KW-1185">Reference proteome</keyword>
<evidence type="ECO:0000256" key="6">
    <source>
        <dbReference type="ARBA" id="ARBA00023136"/>
    </source>
</evidence>
<feature type="transmembrane region" description="Helical" evidence="7">
    <location>
        <begin position="444"/>
        <end position="461"/>
    </location>
</feature>
<keyword evidence="6 7" id="KW-0472">Membrane</keyword>